<gene>
    <name evidence="2" type="ORF">GCL57_09250</name>
</gene>
<dbReference type="Proteomes" id="UP000442694">
    <property type="component" value="Unassembled WGS sequence"/>
</dbReference>
<organism evidence="2 3">
    <name type="scientific">Fluviispira multicolorata</name>
    <dbReference type="NCBI Taxonomy" id="2654512"/>
    <lineage>
        <taxon>Bacteria</taxon>
        <taxon>Pseudomonadati</taxon>
        <taxon>Bdellovibrionota</taxon>
        <taxon>Oligoflexia</taxon>
        <taxon>Silvanigrellales</taxon>
        <taxon>Silvanigrellaceae</taxon>
        <taxon>Fluviispira</taxon>
    </lineage>
</organism>
<comment type="caution">
    <text evidence="2">The sequence shown here is derived from an EMBL/GenBank/DDBJ whole genome shotgun (WGS) entry which is preliminary data.</text>
</comment>
<evidence type="ECO:0000313" key="3">
    <source>
        <dbReference type="Proteomes" id="UP000442694"/>
    </source>
</evidence>
<name>A0A833JBM3_9BACT</name>
<feature type="chain" id="PRO_5032594818" evidence="1">
    <location>
        <begin position="24"/>
        <end position="412"/>
    </location>
</feature>
<keyword evidence="3" id="KW-1185">Reference proteome</keyword>
<dbReference type="EMBL" id="WFLN01000007">
    <property type="protein sequence ID" value="KAB8029721.1"/>
    <property type="molecule type" value="Genomic_DNA"/>
</dbReference>
<proteinExistence type="predicted"/>
<dbReference type="RefSeq" id="WP_152213073.1">
    <property type="nucleotide sequence ID" value="NZ_WFLN01000007.1"/>
</dbReference>
<sequence length="412" mass="46511">MRCFKFKIKISIYLILISFVASAKENDENSNRFIITNGYFENTFNSNEGMSSFPMSIYETYDWGFRKISLDGNGVGRFFSWFLSALFQVAYLDPTYLNLTYHEFGHATRMRSFGASNVFYYVDGNFTVTANSYFSLVINRASYPSQSAATSGSIPAQNSSTENSLIVTAGGMNNEILLSKNIAEKIYDRGGSVPDFAFYFMNKFGPYSYSKINPNEFQGGDPDKIETYYANLGKNISRTDFQQAYLFSMLASGTFYSLLWGDLKYIGTGEHNISTLEIFNFSLPDFSAFINPRGLSMETMLHYRVNKNISLGLAYETVYKGDSYNQVSPQIRLSSKVNGGLFRKISAKPQLVMGFSNGLDLGGSILCEAEAETVGVFLKYTYYNKNNLYGERNIPFIDKPHEVLGGIYFNMR</sequence>
<protein>
    <submittedName>
        <fullName evidence="2">Uncharacterized protein</fullName>
    </submittedName>
</protein>
<accession>A0A833JBM3</accession>
<evidence type="ECO:0000256" key="1">
    <source>
        <dbReference type="SAM" id="SignalP"/>
    </source>
</evidence>
<reference evidence="2 3" key="1">
    <citation type="submission" date="2019-10" db="EMBL/GenBank/DDBJ databases">
        <title>New genus of Silvanigrellaceae.</title>
        <authorList>
            <person name="Pitt A."/>
            <person name="Hahn M.W."/>
        </authorList>
    </citation>
    <scope>NUCLEOTIDE SEQUENCE [LARGE SCALE GENOMIC DNA]</scope>
    <source>
        <strain evidence="2 3">33A1-SZDP</strain>
    </source>
</reference>
<keyword evidence="1" id="KW-0732">Signal</keyword>
<evidence type="ECO:0000313" key="2">
    <source>
        <dbReference type="EMBL" id="KAB8029721.1"/>
    </source>
</evidence>
<dbReference type="AlphaFoldDB" id="A0A833JBM3"/>
<feature type="signal peptide" evidence="1">
    <location>
        <begin position="1"/>
        <end position="23"/>
    </location>
</feature>